<keyword evidence="2" id="KW-1185">Reference proteome</keyword>
<protein>
    <submittedName>
        <fullName evidence="1">Uncharacterized protein</fullName>
    </submittedName>
</protein>
<evidence type="ECO:0000313" key="1">
    <source>
        <dbReference type="EMBL" id="UUI71453.1"/>
    </source>
</evidence>
<evidence type="ECO:0000313" key="2">
    <source>
        <dbReference type="Proteomes" id="UP001316384"/>
    </source>
</evidence>
<dbReference type="RefSeq" id="WP_227575263.1">
    <property type="nucleotide sequence ID" value="NZ_CP101987.1"/>
</dbReference>
<dbReference type="Proteomes" id="UP001316384">
    <property type="component" value="Chromosome"/>
</dbReference>
<name>A0ABY5KSZ1_9CELL</name>
<proteinExistence type="predicted"/>
<sequence>MSQSVEIAVPNSLILLMDPDTGEMPTSLGRRSVAASSTCVAIGTLNEFDGKTTVHLDEPSELPRRENLMLRWEGTVGTSGRMGLVNVYNEILLEMPANEAATVAVWTNDADEPDEIWVLVS</sequence>
<reference evidence="1 2" key="1">
    <citation type="submission" date="2022-07" db="EMBL/GenBank/DDBJ databases">
        <title>Novel species in genus cellulomonas.</title>
        <authorList>
            <person name="Ye L."/>
        </authorList>
    </citation>
    <scope>NUCLEOTIDE SEQUENCE [LARGE SCALE GENOMIC DNA]</scope>
    <source>
        <strain evidence="2">zg-B89</strain>
    </source>
</reference>
<dbReference type="EMBL" id="CP101987">
    <property type="protein sequence ID" value="UUI71453.1"/>
    <property type="molecule type" value="Genomic_DNA"/>
</dbReference>
<gene>
    <name evidence="1" type="ORF">NP048_16920</name>
</gene>
<accession>A0ABY5KSZ1</accession>
<organism evidence="1 2">
    <name type="scientific">Cellulomonas xiejunii</name>
    <dbReference type="NCBI Taxonomy" id="2968083"/>
    <lineage>
        <taxon>Bacteria</taxon>
        <taxon>Bacillati</taxon>
        <taxon>Actinomycetota</taxon>
        <taxon>Actinomycetes</taxon>
        <taxon>Micrococcales</taxon>
        <taxon>Cellulomonadaceae</taxon>
        <taxon>Cellulomonas</taxon>
    </lineage>
</organism>